<reference evidence="1" key="1">
    <citation type="submission" date="2020-11" db="EMBL/GenBank/DDBJ databases">
        <authorList>
            <person name="Tran Van P."/>
        </authorList>
    </citation>
    <scope>NUCLEOTIDE SEQUENCE</scope>
</reference>
<organism evidence="1">
    <name type="scientific">Timema douglasi</name>
    <name type="common">Walking stick</name>
    <dbReference type="NCBI Taxonomy" id="61478"/>
    <lineage>
        <taxon>Eukaryota</taxon>
        <taxon>Metazoa</taxon>
        <taxon>Ecdysozoa</taxon>
        <taxon>Arthropoda</taxon>
        <taxon>Hexapoda</taxon>
        <taxon>Insecta</taxon>
        <taxon>Pterygota</taxon>
        <taxon>Neoptera</taxon>
        <taxon>Polyneoptera</taxon>
        <taxon>Phasmatodea</taxon>
        <taxon>Timematodea</taxon>
        <taxon>Timematoidea</taxon>
        <taxon>Timematidae</taxon>
        <taxon>Timema</taxon>
    </lineage>
</organism>
<sequence length="117" mass="12640">MTDFPVPPILLSRGLVTTSSTLVGAIDVPKPCSDKRGDQDPWGLVCKLAMGKARQTQVVAGLRVNGFATDDAADTARAVLRVIVPDDDPVRDTERHRALRAEAIEDYAGVDVPLFNR</sequence>
<dbReference type="EMBL" id="OA575831">
    <property type="protein sequence ID" value="CAD7205572.1"/>
    <property type="molecule type" value="Genomic_DNA"/>
</dbReference>
<proteinExistence type="predicted"/>
<evidence type="ECO:0000313" key="1">
    <source>
        <dbReference type="EMBL" id="CAD7205572.1"/>
    </source>
</evidence>
<protein>
    <submittedName>
        <fullName evidence="1">Uncharacterized protein</fullName>
    </submittedName>
</protein>
<gene>
    <name evidence="1" type="ORF">TDIB3V08_LOCUS11723</name>
</gene>
<accession>A0A7R8VVC1</accession>
<name>A0A7R8VVC1_TIMDO</name>
<dbReference type="AlphaFoldDB" id="A0A7R8VVC1"/>